<evidence type="ECO:0000256" key="2">
    <source>
        <dbReference type="RuleBase" id="RU363116"/>
    </source>
</evidence>
<organism evidence="3 5">
    <name type="scientific">Aplysia californica</name>
    <name type="common">California sea hare</name>
    <dbReference type="NCBI Taxonomy" id="6500"/>
    <lineage>
        <taxon>Eukaryota</taxon>
        <taxon>Metazoa</taxon>
        <taxon>Spiralia</taxon>
        <taxon>Lophotrochozoa</taxon>
        <taxon>Mollusca</taxon>
        <taxon>Gastropoda</taxon>
        <taxon>Heterobranchia</taxon>
        <taxon>Euthyneura</taxon>
        <taxon>Tectipleura</taxon>
        <taxon>Aplysiida</taxon>
        <taxon>Aplysioidea</taxon>
        <taxon>Aplysiidae</taxon>
        <taxon>Aplysia</taxon>
    </lineage>
</organism>
<evidence type="ECO:0000313" key="5">
    <source>
        <dbReference type="RefSeq" id="XP_035829148.1"/>
    </source>
</evidence>
<dbReference type="Pfam" id="PF03803">
    <property type="entry name" value="Scramblase"/>
    <property type="match status" value="1"/>
</dbReference>
<dbReference type="GeneID" id="118478875"/>
<dbReference type="RefSeq" id="XP_035829148.1">
    <property type="nucleotide sequence ID" value="XM_035973255.1"/>
</dbReference>
<keyword evidence="2" id="KW-0106">Calcium</keyword>
<dbReference type="InterPro" id="IPR005552">
    <property type="entry name" value="Scramblase"/>
</dbReference>
<name>A0ABM1W3A5_APLCA</name>
<dbReference type="RefSeq" id="XP_005113454.2">
    <property type="nucleotide sequence ID" value="XM_005113397.3"/>
</dbReference>
<dbReference type="GeneID" id="101846407"/>
<dbReference type="SUPFAM" id="SSF54518">
    <property type="entry name" value="Tubby C-terminal domain-like"/>
    <property type="match status" value="1"/>
</dbReference>
<comment type="function">
    <text evidence="2">May mediate accelerated ATP-independent bidirectional transbilayer migration of phospholipids upon binding calcium ions that results in a loss of phospholipid asymmetry in the plasma membrane.</text>
</comment>
<proteinExistence type="inferred from homology"/>
<dbReference type="InterPro" id="IPR025659">
    <property type="entry name" value="Tubby-like_C"/>
</dbReference>
<dbReference type="Proteomes" id="UP000694888">
    <property type="component" value="Unplaced"/>
</dbReference>
<dbReference type="PANTHER" id="PTHR23248:SF9">
    <property type="entry name" value="PHOSPHOLIPID SCRAMBLASE"/>
    <property type="match status" value="1"/>
</dbReference>
<evidence type="ECO:0000313" key="4">
    <source>
        <dbReference type="RefSeq" id="XP_005113454.2"/>
    </source>
</evidence>
<dbReference type="PANTHER" id="PTHR23248">
    <property type="entry name" value="PHOSPHOLIPID SCRAMBLASE-RELATED"/>
    <property type="match status" value="1"/>
</dbReference>
<comment type="similarity">
    <text evidence="1 2">Belongs to the phospholipid scramblase family.</text>
</comment>
<protein>
    <recommendedName>
        <fullName evidence="2">Phospholipid scramblase</fullName>
    </recommendedName>
</protein>
<gene>
    <name evidence="5" type="primary">LOC118478875</name>
    <name evidence="4" type="synonym">LOC101846407</name>
</gene>
<comment type="cofactor">
    <cofactor evidence="2">
        <name>Ca(2+)</name>
        <dbReference type="ChEBI" id="CHEBI:29108"/>
    </cofactor>
</comment>
<reference evidence="4 5" key="1">
    <citation type="submission" date="2025-05" db="UniProtKB">
        <authorList>
            <consortium name="RefSeq"/>
        </authorList>
    </citation>
    <scope>IDENTIFICATION</scope>
</reference>
<evidence type="ECO:0000313" key="3">
    <source>
        <dbReference type="Proteomes" id="UP000694888"/>
    </source>
</evidence>
<keyword evidence="3" id="KW-1185">Reference proteome</keyword>
<accession>A0ABM1W3A5</accession>
<keyword evidence="2" id="KW-0564">Palmitate</keyword>
<sequence>MSQGMVISQPDQKGQQYQTQYGVDNQAMQMTPQSVVVQPGMAGHPGGPMMMGPPPMISMPAGLPPGLAYLAGLDEIRVHQILEIVEVLVGWERNNRYNICNNQDQKFMFAKEDTDCCTRQCCGIYRPFVMNITDNYDQPLMTLNRPWRCTPSLFWCCYLQEMEIQSPPGVMQGTIKQIWTCWTPKYKVFDTQNRCAFTIVGDCCYCKCCTDVVFRVFEGDSDGEGTEIGQIIKHWGGCREVFGGANDFSVKFPQGMDLMKKMLLFGATFLIDFNYFEYRGNNG</sequence>
<evidence type="ECO:0000256" key="1">
    <source>
        <dbReference type="ARBA" id="ARBA00005350"/>
    </source>
</evidence>
<keyword evidence="2" id="KW-0449">Lipoprotein</keyword>